<reference evidence="7 8" key="1">
    <citation type="journal article" date="2020" name="Nat. Commun.">
        <title>Genome of Tripterygium wilfordii and identification of cytochrome P450 involved in triptolide biosynthesis.</title>
        <authorList>
            <person name="Tu L."/>
            <person name="Su P."/>
            <person name="Zhang Z."/>
            <person name="Gao L."/>
            <person name="Wang J."/>
            <person name="Hu T."/>
            <person name="Zhou J."/>
            <person name="Zhang Y."/>
            <person name="Zhao Y."/>
            <person name="Liu Y."/>
            <person name="Song Y."/>
            <person name="Tong Y."/>
            <person name="Lu Y."/>
            <person name="Yang J."/>
            <person name="Xu C."/>
            <person name="Jia M."/>
            <person name="Peters R.J."/>
            <person name="Huang L."/>
            <person name="Gao W."/>
        </authorList>
    </citation>
    <scope>NUCLEOTIDE SEQUENCE [LARGE SCALE GENOMIC DNA]</scope>
    <source>
        <strain evidence="8">cv. XIE 37</strain>
        <tissue evidence="7">Leaf</tissue>
    </source>
</reference>
<evidence type="ECO:0000256" key="2">
    <source>
        <dbReference type="ARBA" id="ARBA00022692"/>
    </source>
</evidence>
<dbReference type="Pfam" id="PF03168">
    <property type="entry name" value="LEA_2"/>
    <property type="match status" value="1"/>
</dbReference>
<feature type="transmembrane region" description="Helical" evidence="5">
    <location>
        <begin position="21"/>
        <end position="51"/>
    </location>
</feature>
<dbReference type="InterPro" id="IPR004864">
    <property type="entry name" value="LEA_2"/>
</dbReference>
<comment type="caution">
    <text evidence="7">The sequence shown here is derived from an EMBL/GenBank/DDBJ whole genome shotgun (WGS) entry which is preliminary data.</text>
</comment>
<keyword evidence="2 5" id="KW-0812">Transmembrane</keyword>
<dbReference type="InterPro" id="IPR044839">
    <property type="entry name" value="NDR1-like"/>
</dbReference>
<dbReference type="GO" id="GO:0098542">
    <property type="term" value="P:defense response to other organism"/>
    <property type="evidence" value="ECO:0007669"/>
    <property type="project" value="InterPro"/>
</dbReference>
<evidence type="ECO:0000256" key="4">
    <source>
        <dbReference type="ARBA" id="ARBA00023136"/>
    </source>
</evidence>
<evidence type="ECO:0000259" key="6">
    <source>
        <dbReference type="Pfam" id="PF03168"/>
    </source>
</evidence>
<proteinExistence type="predicted"/>
<dbReference type="OrthoDB" id="1889094at2759"/>
<organism evidence="7 8">
    <name type="scientific">Tripterygium wilfordii</name>
    <name type="common">Thunder God vine</name>
    <dbReference type="NCBI Taxonomy" id="458696"/>
    <lineage>
        <taxon>Eukaryota</taxon>
        <taxon>Viridiplantae</taxon>
        <taxon>Streptophyta</taxon>
        <taxon>Embryophyta</taxon>
        <taxon>Tracheophyta</taxon>
        <taxon>Spermatophyta</taxon>
        <taxon>Magnoliopsida</taxon>
        <taxon>eudicotyledons</taxon>
        <taxon>Gunneridae</taxon>
        <taxon>Pentapetalae</taxon>
        <taxon>rosids</taxon>
        <taxon>fabids</taxon>
        <taxon>Celastrales</taxon>
        <taxon>Celastraceae</taxon>
        <taxon>Tripterygium</taxon>
    </lineage>
</organism>
<keyword evidence="8" id="KW-1185">Reference proteome</keyword>
<dbReference type="AlphaFoldDB" id="A0A7J7DW36"/>
<dbReference type="GO" id="GO:0005886">
    <property type="term" value="C:plasma membrane"/>
    <property type="evidence" value="ECO:0007669"/>
    <property type="project" value="TreeGrafter"/>
</dbReference>
<sequence>MADKNQPPQTYHRPGRRSSCGCCCFLSLLLKIIISIIVIIGIALLIFWLVVRPNRVKFHLSDVRLNEFNYTNNTTQHFDLAVNITIRNPNRRIKIYYDAIEARAVYDNRIVGSEFMPKFLQGHKSTNVLSPHYKGNKTMLLTPSEVEFQNKEKANGLYSFNLDLYLRVRLRLGDIVTGSFKPVVKCDFKVNSGDGRLAGGDGTVKCDVDYF</sequence>
<keyword evidence="4 5" id="KW-0472">Membrane</keyword>
<dbReference type="EMBL" id="JAAARO010000003">
    <property type="protein sequence ID" value="KAF5750575.1"/>
    <property type="molecule type" value="Genomic_DNA"/>
</dbReference>
<name>A0A7J7DW36_TRIWF</name>
<evidence type="ECO:0000256" key="3">
    <source>
        <dbReference type="ARBA" id="ARBA00022989"/>
    </source>
</evidence>
<comment type="subcellular location">
    <subcellularLocation>
        <location evidence="1">Membrane</location>
        <topology evidence="1">Single-pass membrane protein</topology>
    </subcellularLocation>
</comment>
<dbReference type="PANTHER" id="PTHR31234:SF2">
    <property type="entry name" value="OS05G0199100 PROTEIN"/>
    <property type="match status" value="1"/>
</dbReference>
<evidence type="ECO:0000256" key="1">
    <source>
        <dbReference type="ARBA" id="ARBA00004167"/>
    </source>
</evidence>
<dbReference type="InParanoid" id="A0A7J7DW36"/>
<accession>A0A7J7DW36</accession>
<gene>
    <name evidence="7" type="ORF">HS088_TW03G00914</name>
</gene>
<dbReference type="Proteomes" id="UP000593562">
    <property type="component" value="Unassembled WGS sequence"/>
</dbReference>
<feature type="domain" description="Late embryogenesis abundant protein LEA-2 subgroup" evidence="6">
    <location>
        <begin position="84"/>
        <end position="181"/>
    </location>
</feature>
<evidence type="ECO:0000256" key="5">
    <source>
        <dbReference type="SAM" id="Phobius"/>
    </source>
</evidence>
<evidence type="ECO:0000313" key="8">
    <source>
        <dbReference type="Proteomes" id="UP000593562"/>
    </source>
</evidence>
<keyword evidence="3 5" id="KW-1133">Transmembrane helix</keyword>
<evidence type="ECO:0000313" key="7">
    <source>
        <dbReference type="EMBL" id="KAF5750575.1"/>
    </source>
</evidence>
<dbReference type="PANTHER" id="PTHR31234">
    <property type="entry name" value="LATE EMBRYOGENESIS ABUNDANT (LEA) HYDROXYPROLINE-RICH GLYCOPROTEIN FAMILY"/>
    <property type="match status" value="1"/>
</dbReference>
<protein>
    <submittedName>
        <fullName evidence="7">Protein YLS9-like</fullName>
    </submittedName>
</protein>